<evidence type="ECO:0000256" key="5">
    <source>
        <dbReference type="ARBA" id="ARBA00023180"/>
    </source>
</evidence>
<dbReference type="SUPFAM" id="SSF53474">
    <property type="entry name" value="alpha/beta-Hydrolases"/>
    <property type="match status" value="1"/>
</dbReference>
<feature type="signal peptide" evidence="6">
    <location>
        <begin position="1"/>
        <end position="18"/>
    </location>
</feature>
<keyword evidence="4 6" id="KW-0378">Hydrolase</keyword>
<feature type="region of interest" description="Disordered" evidence="7">
    <location>
        <begin position="48"/>
        <end position="71"/>
    </location>
</feature>
<accession>A0ABQ0CMF1</accession>
<evidence type="ECO:0000313" key="9">
    <source>
        <dbReference type="Proteomes" id="UP001562357"/>
    </source>
</evidence>
<evidence type="ECO:0000256" key="2">
    <source>
        <dbReference type="ARBA" id="ARBA00022645"/>
    </source>
</evidence>
<dbReference type="Pfam" id="PF00450">
    <property type="entry name" value="Peptidase_S10"/>
    <property type="match status" value="1"/>
</dbReference>
<feature type="compositionally biased region" description="Low complexity" evidence="7">
    <location>
        <begin position="48"/>
        <end position="65"/>
    </location>
</feature>
<keyword evidence="2 6" id="KW-0121">Carboxypeptidase</keyword>
<dbReference type="EC" id="3.4.16.-" evidence="6"/>
<evidence type="ECO:0000256" key="6">
    <source>
        <dbReference type="RuleBase" id="RU361156"/>
    </source>
</evidence>
<protein>
    <recommendedName>
        <fullName evidence="6">Carboxypeptidase</fullName>
        <ecNumber evidence="6">3.4.16.-</ecNumber>
    </recommendedName>
</protein>
<organism evidence="8 9">
    <name type="scientific">Epichloe bromicola</name>
    <dbReference type="NCBI Taxonomy" id="79588"/>
    <lineage>
        <taxon>Eukaryota</taxon>
        <taxon>Fungi</taxon>
        <taxon>Dikarya</taxon>
        <taxon>Ascomycota</taxon>
        <taxon>Pezizomycotina</taxon>
        <taxon>Sordariomycetes</taxon>
        <taxon>Hypocreomycetidae</taxon>
        <taxon>Hypocreales</taxon>
        <taxon>Clavicipitaceae</taxon>
        <taxon>Epichloe</taxon>
    </lineage>
</organism>
<proteinExistence type="inferred from homology"/>
<sequence length="582" mass="64691">MRSQLLALLGLFAASAIASRTEGHLRLLQHYRKKGLDTPKLHDRAEPAPAVEARADSGPGSSPSPHHFLNEKTKKYAVDGKTIPEYKGHDAGESYAGQLPISDKKDEKNKLFFWFFPSDNEEHRKKKEITIWLNGGPGCSSLLGLLQENGPFLWQKGTMKIVDNPWSWRHITNMVYVDQPVSVGFSTGKTTIHNEDELAKQFMGFWKNFMETFSMQGYKVYIAAESYGGFYGPFIGSHFVNAKDSRYYDLGGLMVIDGISFSDDVQVEAVAAAYVEQNYNLFGFDDDTMAHLRSISKTCGYDDYLRKFYTYPPSGPQPSVPPWMKKLPNGKIENKPGCGGLYDNISYEASAENPCFNPYNIRDHCPVLFDPLVGSPYFDREDVKRAIHAPLDVKWKMCGGQAFVGQGQGTGDGSEPPSKYELPNVIDKTRNVIYVHGGMDFMLPVNGLLLGIQNMTWGGQRGFQSRPTDPFYVPVWALGDPTIPEGSHFYGSDFPSISGIAGTTHTERGFTIVVVGSAGHELPEFAPTAALRQLEKLLGRVRSLSGTEPFTLPQLAKIEQFKPPLGKGTYPIPWLPNSRLSK</sequence>
<dbReference type="InterPro" id="IPR029058">
    <property type="entry name" value="AB_hydrolase_fold"/>
</dbReference>
<keyword evidence="6" id="KW-0732">Signal</keyword>
<dbReference type="PRINTS" id="PR00724">
    <property type="entry name" value="CRBOXYPTASEC"/>
</dbReference>
<dbReference type="EMBL" id="BAAFGZ010000087">
    <property type="protein sequence ID" value="GAB0134607.1"/>
    <property type="molecule type" value="Genomic_DNA"/>
</dbReference>
<name>A0ABQ0CMF1_9HYPO</name>
<dbReference type="InterPro" id="IPR018202">
    <property type="entry name" value="Ser_caboxypep_ser_AS"/>
</dbReference>
<keyword evidence="9" id="KW-1185">Reference proteome</keyword>
<dbReference type="Proteomes" id="UP001562357">
    <property type="component" value="Unassembled WGS sequence"/>
</dbReference>
<gene>
    <name evidence="8" type="primary">g2972</name>
    <name evidence="8" type="ORF">EsDP_00002972</name>
</gene>
<keyword evidence="5" id="KW-0325">Glycoprotein</keyword>
<evidence type="ECO:0000256" key="7">
    <source>
        <dbReference type="SAM" id="MobiDB-lite"/>
    </source>
</evidence>
<evidence type="ECO:0000313" key="8">
    <source>
        <dbReference type="EMBL" id="GAB0134607.1"/>
    </source>
</evidence>
<feature type="chain" id="PRO_5044984529" description="Carboxypeptidase" evidence="6">
    <location>
        <begin position="19"/>
        <end position="582"/>
    </location>
</feature>
<evidence type="ECO:0000256" key="4">
    <source>
        <dbReference type="ARBA" id="ARBA00022801"/>
    </source>
</evidence>
<reference evidence="9" key="1">
    <citation type="submission" date="2024-06" db="EMBL/GenBank/DDBJ databases">
        <title>Draft Genome Sequences of Epichloe bromicola Strains Isolated from Elymus ciliaris.</title>
        <authorList>
            <consortium name="Epichloe bromicola genome sequencing consortium"/>
            <person name="Miura A."/>
            <person name="Imano S."/>
            <person name="Ashida A."/>
            <person name="Sato I."/>
            <person name="Chiba S."/>
            <person name="Tanaka A."/>
            <person name="Camagna M."/>
            <person name="Takemoto D."/>
        </authorList>
    </citation>
    <scope>NUCLEOTIDE SEQUENCE [LARGE SCALE GENOMIC DNA]</scope>
    <source>
        <strain evidence="9">DP</strain>
    </source>
</reference>
<dbReference type="PANTHER" id="PTHR11802:SF479">
    <property type="entry name" value="CARBOXYPEPTIDASE"/>
    <property type="match status" value="1"/>
</dbReference>
<evidence type="ECO:0000256" key="1">
    <source>
        <dbReference type="ARBA" id="ARBA00009431"/>
    </source>
</evidence>
<dbReference type="Gene3D" id="3.40.50.1820">
    <property type="entry name" value="alpha/beta hydrolase"/>
    <property type="match status" value="1"/>
</dbReference>
<comment type="similarity">
    <text evidence="1 6">Belongs to the peptidase S10 family.</text>
</comment>
<dbReference type="PROSITE" id="PS00131">
    <property type="entry name" value="CARBOXYPEPT_SER_SER"/>
    <property type="match status" value="1"/>
</dbReference>
<comment type="caution">
    <text evidence="8">The sequence shown here is derived from an EMBL/GenBank/DDBJ whole genome shotgun (WGS) entry which is preliminary data.</text>
</comment>
<dbReference type="InterPro" id="IPR001563">
    <property type="entry name" value="Peptidase_S10"/>
</dbReference>
<keyword evidence="3 6" id="KW-0645">Protease</keyword>
<evidence type="ECO:0000256" key="3">
    <source>
        <dbReference type="ARBA" id="ARBA00022670"/>
    </source>
</evidence>
<dbReference type="PANTHER" id="PTHR11802">
    <property type="entry name" value="SERINE PROTEASE FAMILY S10 SERINE CARBOXYPEPTIDASE"/>
    <property type="match status" value="1"/>
</dbReference>